<protein>
    <recommendedName>
        <fullName evidence="4">Lipoprotein</fullName>
    </recommendedName>
</protein>
<accession>A0A1I6W6A1</accession>
<dbReference type="OrthoDB" id="7866243at2"/>
<organism evidence="2 3">
    <name type="scientific">Alloyangia pacifica</name>
    <dbReference type="NCBI Taxonomy" id="311180"/>
    <lineage>
        <taxon>Bacteria</taxon>
        <taxon>Pseudomonadati</taxon>
        <taxon>Pseudomonadota</taxon>
        <taxon>Alphaproteobacteria</taxon>
        <taxon>Rhodobacterales</taxon>
        <taxon>Roseobacteraceae</taxon>
        <taxon>Alloyangia</taxon>
    </lineage>
</organism>
<dbReference type="EMBL" id="FOZW01000015">
    <property type="protein sequence ID" value="SFT21516.1"/>
    <property type="molecule type" value="Genomic_DNA"/>
</dbReference>
<proteinExistence type="predicted"/>
<evidence type="ECO:0000256" key="1">
    <source>
        <dbReference type="SAM" id="SignalP"/>
    </source>
</evidence>
<sequence length="66" mass="7070">MKFSVLLMAVLGLTACATTTPLPDVAGTQVRPLNPTKWNYQDAVLQKQKEIGVSPRIADTRGGAET</sequence>
<feature type="signal peptide" evidence="1">
    <location>
        <begin position="1"/>
        <end position="17"/>
    </location>
</feature>
<feature type="chain" id="PRO_5011573347" description="Lipoprotein" evidence="1">
    <location>
        <begin position="18"/>
        <end position="66"/>
    </location>
</feature>
<name>A0A1I6W6A1_9RHOB</name>
<dbReference type="STRING" id="311180.SAMN04488050_11577"/>
<keyword evidence="3" id="KW-1185">Reference proteome</keyword>
<keyword evidence="1" id="KW-0732">Signal</keyword>
<dbReference type="RefSeq" id="WP_092430665.1">
    <property type="nucleotide sequence ID" value="NZ_FNCL01000021.1"/>
</dbReference>
<gene>
    <name evidence="2" type="ORF">SAMN04488050_11577</name>
</gene>
<evidence type="ECO:0008006" key="4">
    <source>
        <dbReference type="Google" id="ProtNLM"/>
    </source>
</evidence>
<dbReference type="PROSITE" id="PS51257">
    <property type="entry name" value="PROKAR_LIPOPROTEIN"/>
    <property type="match status" value="1"/>
</dbReference>
<dbReference type="Proteomes" id="UP000199392">
    <property type="component" value="Unassembled WGS sequence"/>
</dbReference>
<reference evidence="3" key="1">
    <citation type="submission" date="2016-10" db="EMBL/GenBank/DDBJ databases">
        <authorList>
            <person name="Varghese N."/>
            <person name="Submissions S."/>
        </authorList>
    </citation>
    <scope>NUCLEOTIDE SEQUENCE [LARGE SCALE GENOMIC DNA]</scope>
    <source>
        <strain evidence="3">DSM 26894</strain>
    </source>
</reference>
<evidence type="ECO:0000313" key="3">
    <source>
        <dbReference type="Proteomes" id="UP000199392"/>
    </source>
</evidence>
<evidence type="ECO:0000313" key="2">
    <source>
        <dbReference type="EMBL" id="SFT21516.1"/>
    </source>
</evidence>
<dbReference type="AlphaFoldDB" id="A0A1I6W6A1"/>